<evidence type="ECO:0000256" key="1">
    <source>
        <dbReference type="SAM" id="Coils"/>
    </source>
</evidence>
<keyword evidence="3" id="KW-1133">Transmembrane helix</keyword>
<proteinExistence type="predicted"/>
<dbReference type="AlphaFoldDB" id="A0AAW2Z7D4"/>
<name>A0AAW2Z7D4_9EUKA</name>
<gene>
    <name evidence="4" type="ORF">AKO1_003435</name>
</gene>
<keyword evidence="3" id="KW-0812">Transmembrane</keyword>
<feature type="region of interest" description="Disordered" evidence="2">
    <location>
        <begin position="204"/>
        <end position="228"/>
    </location>
</feature>
<evidence type="ECO:0000313" key="4">
    <source>
        <dbReference type="EMBL" id="KAL0484611.1"/>
    </source>
</evidence>
<accession>A0AAW2Z7D4</accession>
<dbReference type="EMBL" id="JAOPGA020001056">
    <property type="protein sequence ID" value="KAL0484611.1"/>
    <property type="molecule type" value="Genomic_DNA"/>
</dbReference>
<keyword evidence="5" id="KW-1185">Reference proteome</keyword>
<keyword evidence="1" id="KW-0175">Coiled coil</keyword>
<evidence type="ECO:0000256" key="2">
    <source>
        <dbReference type="SAM" id="MobiDB-lite"/>
    </source>
</evidence>
<feature type="transmembrane region" description="Helical" evidence="3">
    <location>
        <begin position="33"/>
        <end position="53"/>
    </location>
</feature>
<keyword evidence="3" id="KW-0472">Membrane</keyword>
<comment type="caution">
    <text evidence="4">The sequence shown here is derived from an EMBL/GenBank/DDBJ whole genome shotgun (WGS) entry which is preliminary data.</text>
</comment>
<feature type="coiled-coil region" evidence="1">
    <location>
        <begin position="246"/>
        <end position="280"/>
    </location>
</feature>
<evidence type="ECO:0000313" key="5">
    <source>
        <dbReference type="Proteomes" id="UP001431209"/>
    </source>
</evidence>
<dbReference type="Proteomes" id="UP001431209">
    <property type="component" value="Unassembled WGS sequence"/>
</dbReference>
<evidence type="ECO:0000256" key="3">
    <source>
        <dbReference type="SAM" id="Phobius"/>
    </source>
</evidence>
<feature type="compositionally biased region" description="Low complexity" evidence="2">
    <location>
        <begin position="204"/>
        <end position="219"/>
    </location>
</feature>
<organism evidence="4 5">
    <name type="scientific">Acrasis kona</name>
    <dbReference type="NCBI Taxonomy" id="1008807"/>
    <lineage>
        <taxon>Eukaryota</taxon>
        <taxon>Discoba</taxon>
        <taxon>Heterolobosea</taxon>
        <taxon>Tetramitia</taxon>
        <taxon>Eutetramitia</taxon>
        <taxon>Acrasidae</taxon>
        <taxon>Acrasis</taxon>
    </lineage>
</organism>
<protein>
    <submittedName>
        <fullName evidence="4">SecA</fullName>
    </submittedName>
</protein>
<sequence length="302" mass="35064">MIKREKSSYVVTYLFEEHFNFQPCHTKESMMRMAVVCVTFLLFTLSLAFDVYIDQKQWSSYCSVNRYSNSEPGYTECELFPPLRQQGHNINGNIITAKKKTSRGSCLKLHSIMLMDVEVPVYKPRVTYNLRNLDKRRYFQGLSLEARKMTNNTQMIAFKRYFYDLEYFKPYLKRYEALFGIDGTGSCTSEQTNVIGKLMNAVKPKTTQPQSPKQPVKSPAVVSLKSPEEEHERHLLEKIKAEIASVKHFSSKVNEVKKKLEDTINERDSHSRILNQYQTELNVIQEKKANAPAPEATSERMQ</sequence>
<reference evidence="4 5" key="1">
    <citation type="submission" date="2024-03" db="EMBL/GenBank/DDBJ databases">
        <title>The Acrasis kona genome and developmental transcriptomes reveal deep origins of eukaryotic multicellular pathways.</title>
        <authorList>
            <person name="Sheikh S."/>
            <person name="Fu C.-J."/>
            <person name="Brown M.W."/>
            <person name="Baldauf S.L."/>
        </authorList>
    </citation>
    <scope>NUCLEOTIDE SEQUENCE [LARGE SCALE GENOMIC DNA]</scope>
    <source>
        <strain evidence="4 5">ATCC MYA-3509</strain>
    </source>
</reference>